<dbReference type="FunFam" id="3.20.20.70:FF:000024">
    <property type="entry name" value="Indole-3-glycerol phosphate synthase"/>
    <property type="match status" value="1"/>
</dbReference>
<dbReference type="GO" id="GO:0004425">
    <property type="term" value="F:indole-3-glycerol-phosphate synthase activity"/>
    <property type="evidence" value="ECO:0007669"/>
    <property type="project" value="UniProtKB-UniRule"/>
</dbReference>
<evidence type="ECO:0000256" key="6">
    <source>
        <dbReference type="ARBA" id="ARBA00022822"/>
    </source>
</evidence>
<gene>
    <name evidence="9" type="primary">trpC</name>
    <name evidence="11" type="ORF">C7B45_15195</name>
</gene>
<comment type="caution">
    <text evidence="11">The sequence shown here is derived from an EMBL/GenBank/DDBJ whole genome shotgun (WGS) entry which is preliminary data.</text>
</comment>
<organism evidence="11 12">
    <name type="scientific">Sulfobacillus acidophilus</name>
    <dbReference type="NCBI Taxonomy" id="53633"/>
    <lineage>
        <taxon>Bacteria</taxon>
        <taxon>Bacillati</taxon>
        <taxon>Bacillota</taxon>
        <taxon>Clostridia</taxon>
        <taxon>Eubacteriales</taxon>
        <taxon>Clostridiales Family XVII. Incertae Sedis</taxon>
        <taxon>Sulfobacillus</taxon>
    </lineage>
</organism>
<feature type="domain" description="Indole-3-glycerol phosphate synthase" evidence="10">
    <location>
        <begin position="12"/>
        <end position="245"/>
    </location>
</feature>
<dbReference type="AlphaFoldDB" id="A0A2T2WDS4"/>
<protein>
    <recommendedName>
        <fullName evidence="9">Indole-3-glycerol phosphate synthase</fullName>
        <shortName evidence="9">IGPS</shortName>
        <ecNumber evidence="9">4.1.1.48</ecNumber>
    </recommendedName>
</protein>
<evidence type="ECO:0000313" key="11">
    <source>
        <dbReference type="EMBL" id="PSR20391.1"/>
    </source>
</evidence>
<dbReference type="SUPFAM" id="SSF51366">
    <property type="entry name" value="Ribulose-phoshate binding barrel"/>
    <property type="match status" value="1"/>
</dbReference>
<dbReference type="Proteomes" id="UP000241848">
    <property type="component" value="Unassembled WGS sequence"/>
</dbReference>
<evidence type="ECO:0000256" key="5">
    <source>
        <dbReference type="ARBA" id="ARBA00022793"/>
    </source>
</evidence>
<dbReference type="PROSITE" id="PS00614">
    <property type="entry name" value="IGPS"/>
    <property type="match status" value="1"/>
</dbReference>
<comment type="pathway">
    <text evidence="2 9">Amino-acid biosynthesis; L-tryptophan biosynthesis; L-tryptophan from chorismate: step 4/5.</text>
</comment>
<dbReference type="HAMAP" id="MF_00134_B">
    <property type="entry name" value="IGPS_B"/>
    <property type="match status" value="1"/>
</dbReference>
<evidence type="ECO:0000259" key="10">
    <source>
        <dbReference type="Pfam" id="PF00218"/>
    </source>
</evidence>
<dbReference type="UniPathway" id="UPA00035">
    <property type="reaction ID" value="UER00043"/>
</dbReference>
<name>A0A2T2WDS4_9FIRM</name>
<dbReference type="InterPro" id="IPR013785">
    <property type="entry name" value="Aldolase_TIM"/>
</dbReference>
<evidence type="ECO:0000256" key="4">
    <source>
        <dbReference type="ARBA" id="ARBA00022605"/>
    </source>
</evidence>
<keyword evidence="8 9" id="KW-0456">Lyase</keyword>
<dbReference type="Pfam" id="PF00218">
    <property type="entry name" value="IGPS"/>
    <property type="match status" value="1"/>
</dbReference>
<evidence type="ECO:0000256" key="9">
    <source>
        <dbReference type="HAMAP-Rule" id="MF_00134"/>
    </source>
</evidence>
<evidence type="ECO:0000256" key="8">
    <source>
        <dbReference type="ARBA" id="ARBA00023239"/>
    </source>
</evidence>
<dbReference type="EC" id="4.1.1.48" evidence="9"/>
<dbReference type="InterPro" id="IPR011060">
    <property type="entry name" value="RibuloseP-bd_barrel"/>
</dbReference>
<dbReference type="InterPro" id="IPR013798">
    <property type="entry name" value="Indole-3-glycerol_P_synth_dom"/>
</dbReference>
<evidence type="ECO:0000256" key="3">
    <source>
        <dbReference type="ARBA" id="ARBA00008737"/>
    </source>
</evidence>
<keyword evidence="6 9" id="KW-0822">Tryptophan biosynthesis</keyword>
<sequence length="255" mass="28260">MFLDAIVGAVDERVQRLTPVSSFLRQEAERMPPVRSLRAALSGQGLAIIAECKQKSPSKGWLTDYYDPQAQALRYQKEGAAAISVLTEPHFFAGDLSHLQAVRDLVSVPVLRKDFVRHPVQLFEARMAGADAVLLIVRIVDQVQLRELYETANGIGLEVLVEIHSAAEAERALAVNPEIIGVNNRDLDTFETRLDFSREMADVVPKDIIRVSESGISHDADLTQVKAWGYQAALVGESLMRGKDLLRVWADGHHN</sequence>
<dbReference type="NCBIfam" id="NF001377">
    <property type="entry name" value="PRK00278.2-4"/>
    <property type="match status" value="1"/>
</dbReference>
<dbReference type="InterPro" id="IPR045186">
    <property type="entry name" value="Indole-3-glycerol_P_synth"/>
</dbReference>
<dbReference type="InterPro" id="IPR001468">
    <property type="entry name" value="Indole-3-GlycerolPSynthase_CS"/>
</dbReference>
<dbReference type="GO" id="GO:0000162">
    <property type="term" value="P:L-tryptophan biosynthetic process"/>
    <property type="evidence" value="ECO:0007669"/>
    <property type="project" value="UniProtKB-UniRule"/>
</dbReference>
<keyword evidence="4 9" id="KW-0028">Amino-acid biosynthesis</keyword>
<dbReference type="Gene3D" id="3.20.20.70">
    <property type="entry name" value="Aldolase class I"/>
    <property type="match status" value="1"/>
</dbReference>
<dbReference type="CDD" id="cd00331">
    <property type="entry name" value="IGPS"/>
    <property type="match status" value="1"/>
</dbReference>
<comment type="catalytic activity">
    <reaction evidence="1 9">
        <text>1-(2-carboxyphenylamino)-1-deoxy-D-ribulose 5-phosphate + H(+) = (1S,2R)-1-C-(indol-3-yl)glycerol 3-phosphate + CO2 + H2O</text>
        <dbReference type="Rhea" id="RHEA:23476"/>
        <dbReference type="ChEBI" id="CHEBI:15377"/>
        <dbReference type="ChEBI" id="CHEBI:15378"/>
        <dbReference type="ChEBI" id="CHEBI:16526"/>
        <dbReference type="ChEBI" id="CHEBI:58613"/>
        <dbReference type="ChEBI" id="CHEBI:58866"/>
        <dbReference type="EC" id="4.1.1.48"/>
    </reaction>
</comment>
<keyword evidence="7 9" id="KW-0057">Aromatic amino acid biosynthesis</keyword>
<accession>A0A2T2WDS4</accession>
<dbReference type="PANTHER" id="PTHR22854">
    <property type="entry name" value="TRYPTOPHAN BIOSYNTHESIS PROTEIN"/>
    <property type="match status" value="1"/>
</dbReference>
<evidence type="ECO:0000256" key="2">
    <source>
        <dbReference type="ARBA" id="ARBA00004696"/>
    </source>
</evidence>
<evidence type="ECO:0000256" key="7">
    <source>
        <dbReference type="ARBA" id="ARBA00023141"/>
    </source>
</evidence>
<proteinExistence type="inferred from homology"/>
<evidence type="ECO:0000313" key="12">
    <source>
        <dbReference type="Proteomes" id="UP000241848"/>
    </source>
</evidence>
<keyword evidence="5 9" id="KW-0210">Decarboxylase</keyword>
<reference evidence="11 12" key="1">
    <citation type="journal article" date="2014" name="BMC Genomics">
        <title>Comparison of environmental and isolate Sulfobacillus genomes reveals diverse carbon, sulfur, nitrogen, and hydrogen metabolisms.</title>
        <authorList>
            <person name="Justice N.B."/>
            <person name="Norman A."/>
            <person name="Brown C.T."/>
            <person name="Singh A."/>
            <person name="Thomas B.C."/>
            <person name="Banfield J.F."/>
        </authorList>
    </citation>
    <scope>NUCLEOTIDE SEQUENCE [LARGE SCALE GENOMIC DNA]</scope>
    <source>
        <strain evidence="11">AMDSBA3</strain>
    </source>
</reference>
<dbReference type="GO" id="GO:0004640">
    <property type="term" value="F:phosphoribosylanthranilate isomerase activity"/>
    <property type="evidence" value="ECO:0007669"/>
    <property type="project" value="TreeGrafter"/>
</dbReference>
<dbReference type="PANTHER" id="PTHR22854:SF2">
    <property type="entry name" value="INDOLE-3-GLYCEROL-PHOSPHATE SYNTHASE"/>
    <property type="match status" value="1"/>
</dbReference>
<comment type="similarity">
    <text evidence="3 9">Belongs to the TrpC family.</text>
</comment>
<dbReference type="EMBL" id="PXYV01000065">
    <property type="protein sequence ID" value="PSR20391.1"/>
    <property type="molecule type" value="Genomic_DNA"/>
</dbReference>
<evidence type="ECO:0000256" key="1">
    <source>
        <dbReference type="ARBA" id="ARBA00001633"/>
    </source>
</evidence>